<organism evidence="1 2">
    <name type="scientific">Desertifilum tharense IPPAS B-1220</name>
    <dbReference type="NCBI Taxonomy" id="1781255"/>
    <lineage>
        <taxon>Bacteria</taxon>
        <taxon>Bacillati</taxon>
        <taxon>Cyanobacteriota</taxon>
        <taxon>Cyanophyceae</taxon>
        <taxon>Desertifilales</taxon>
        <taxon>Desertifilaceae</taxon>
        <taxon>Desertifilum</taxon>
    </lineage>
</organism>
<name>A0ACD5GRK2_9CYAN</name>
<evidence type="ECO:0000313" key="1">
    <source>
        <dbReference type="EMBL" id="XPM63317.1"/>
    </source>
</evidence>
<proteinExistence type="predicted"/>
<sequence>MVKNRNLLAPLELSIPLPVQTRLKLFYRSLEQSPYDSPIVKRYFIALSQYWFAIPIGMLLGGTGGFVFSEMPVAPPNYRIDGVLQYTRPPVSFSQTGTAIQTQGQSLTKDLLLAPNVVQAVANRPEVQEDVRTIRTKANVRLPNRENRRRGDPEPELFATVQYQTGDPNQGLVIVDALMQEMVEQSRLLNTARLRSIIDEINKRLPEVTVRTASSRTAVTAVYPRRANGNFSHPNRTTPGGDYRHPKPATPNSPRH</sequence>
<keyword evidence="2" id="KW-1185">Reference proteome</keyword>
<gene>
    <name evidence="1" type="ORF">BH720_028855</name>
</gene>
<accession>A0ACD5GRK2</accession>
<dbReference type="EMBL" id="CP182909">
    <property type="protein sequence ID" value="XPM63317.1"/>
    <property type="molecule type" value="Genomic_DNA"/>
</dbReference>
<protein>
    <submittedName>
        <fullName evidence="1">Uncharacterized protein</fullName>
    </submittedName>
</protein>
<evidence type="ECO:0000313" key="2">
    <source>
        <dbReference type="Proteomes" id="UP000095472"/>
    </source>
</evidence>
<dbReference type="Proteomes" id="UP000095472">
    <property type="component" value="Chromosome"/>
</dbReference>
<reference evidence="1 2" key="1">
    <citation type="journal article" date="2016" name="Genome Announc.">
        <title>Draft Genome Sequence of the Thermotolerant Cyanobacterium Desertifilum sp. IPPAS B-1220.</title>
        <authorList>
            <person name="Mironov K.S."/>
            <person name="Sinetova M.A."/>
            <person name="Bolatkhan K."/>
            <person name="Zayadan B.K."/>
            <person name="Ustinova V.V."/>
            <person name="Kupriyanova E.V."/>
            <person name="Skrypnik A.N."/>
            <person name="Gogoleva N.E."/>
            <person name="Gogolev Y.V."/>
            <person name="Los D.A."/>
        </authorList>
    </citation>
    <scope>NUCLEOTIDE SEQUENCE [LARGE SCALE GENOMIC DNA]</scope>
    <source>
        <strain evidence="1 2">IPPAS B-1220</strain>
    </source>
</reference>